<keyword evidence="2" id="KW-1185">Reference proteome</keyword>
<gene>
    <name evidence="1" type="ORF">BCR43DRAFT_488482</name>
</gene>
<dbReference type="Proteomes" id="UP000242180">
    <property type="component" value="Unassembled WGS sequence"/>
</dbReference>
<name>A0A1X2HIU4_SYNRA</name>
<comment type="caution">
    <text evidence="1">The sequence shown here is derived from an EMBL/GenBank/DDBJ whole genome shotgun (WGS) entry which is preliminary data.</text>
</comment>
<evidence type="ECO:0000313" key="2">
    <source>
        <dbReference type="Proteomes" id="UP000242180"/>
    </source>
</evidence>
<reference evidence="1 2" key="1">
    <citation type="submission" date="2016-07" db="EMBL/GenBank/DDBJ databases">
        <title>Pervasive Adenine N6-methylation of Active Genes in Fungi.</title>
        <authorList>
            <consortium name="DOE Joint Genome Institute"/>
            <person name="Mondo S.J."/>
            <person name="Dannebaum R.O."/>
            <person name="Kuo R.C."/>
            <person name="Labutti K."/>
            <person name="Haridas S."/>
            <person name="Kuo A."/>
            <person name="Salamov A."/>
            <person name="Ahrendt S.R."/>
            <person name="Lipzen A."/>
            <person name="Sullivan W."/>
            <person name="Andreopoulos W.B."/>
            <person name="Clum A."/>
            <person name="Lindquist E."/>
            <person name="Daum C."/>
            <person name="Ramamoorthy G.K."/>
            <person name="Gryganskyi A."/>
            <person name="Culley D."/>
            <person name="Magnuson J.K."/>
            <person name="James T.Y."/>
            <person name="O'Malley M.A."/>
            <person name="Stajich J.E."/>
            <person name="Spatafora J.W."/>
            <person name="Visel A."/>
            <person name="Grigoriev I.V."/>
        </authorList>
    </citation>
    <scope>NUCLEOTIDE SEQUENCE [LARGE SCALE GENOMIC DNA]</scope>
    <source>
        <strain evidence="1 2">NRRL 2496</strain>
    </source>
</reference>
<dbReference type="InParanoid" id="A0A1X2HIU4"/>
<accession>A0A1X2HIU4</accession>
<sequence length="80" mass="9361">MLGGCRRRRRRRRAALLAGVCRWVGCRCGGGEFYLFSSWHGHARFTRARSARRVLCVFPRNPKNGASSFGQGHIKRWRRW</sequence>
<organism evidence="1 2">
    <name type="scientific">Syncephalastrum racemosum</name>
    <name type="common">Filamentous fungus</name>
    <dbReference type="NCBI Taxonomy" id="13706"/>
    <lineage>
        <taxon>Eukaryota</taxon>
        <taxon>Fungi</taxon>
        <taxon>Fungi incertae sedis</taxon>
        <taxon>Mucoromycota</taxon>
        <taxon>Mucoromycotina</taxon>
        <taxon>Mucoromycetes</taxon>
        <taxon>Mucorales</taxon>
        <taxon>Syncephalastraceae</taxon>
        <taxon>Syncephalastrum</taxon>
    </lineage>
</organism>
<dbReference type="EMBL" id="MCGN01000003">
    <property type="protein sequence ID" value="ORY98959.1"/>
    <property type="molecule type" value="Genomic_DNA"/>
</dbReference>
<evidence type="ECO:0000313" key="1">
    <source>
        <dbReference type="EMBL" id="ORY98959.1"/>
    </source>
</evidence>
<proteinExistence type="predicted"/>
<dbReference type="AlphaFoldDB" id="A0A1X2HIU4"/>
<protein>
    <submittedName>
        <fullName evidence="1">Uncharacterized protein</fullName>
    </submittedName>
</protein>